<dbReference type="InterPro" id="IPR040204">
    <property type="entry name" value="UBR7"/>
</dbReference>
<dbReference type="SUPFAM" id="SSF57903">
    <property type="entry name" value="FYVE/PHD zinc finger"/>
    <property type="match status" value="1"/>
</dbReference>
<dbReference type="GO" id="GO:0008270">
    <property type="term" value="F:zinc ion binding"/>
    <property type="evidence" value="ECO:0007669"/>
    <property type="project" value="UniProtKB-KW"/>
</dbReference>
<evidence type="ECO:0000256" key="5">
    <source>
        <dbReference type="PROSITE-ProRule" id="PRU00508"/>
    </source>
</evidence>
<dbReference type="InterPro" id="IPR011011">
    <property type="entry name" value="Znf_FYVE_PHD"/>
</dbReference>
<evidence type="ECO:0000259" key="6">
    <source>
        <dbReference type="PROSITE" id="PS50016"/>
    </source>
</evidence>
<dbReference type="OrthoDB" id="5795902at2759"/>
<proteinExistence type="predicted"/>
<keyword evidence="9" id="KW-1185">Reference proteome</keyword>
<sequence>MLYNGRVVLVQCELLPEPANIFKNPMAETKGDDTNTITAVDYLLQQEQLVLEASEVLPGVIDRCSFNDGYLRQKVYACKTCQASGDRAAGVCYGCFVSCHTTHEVVELFYKRHFRCDCGTAAMPGKCSLQKKDGANNVENTYNHNFAGEFCYCNTPYDPETEEGTMYQCIICEDWMHDRCIGKDLDDEVYSSYDYICRNCVSRLPFIRKYFDCPRFLFMEGSVNEETKVTDPSIQTKRPRHDDDEHVAPSKRLRLEAEATGETLCLIADKEVPPVQNASVPDLFCKEGWREELCQCKQCQAIYIDENVSFITLEEETFEPEEDLDADESIHDMGLKRLNSMDREMAINGVLAYQKMKEDLKNYLKTFAESKQTVTADDIRQYFADKLEERKAKS</sequence>
<dbReference type="OMA" id="GAMVYNH"/>
<evidence type="ECO:0000256" key="2">
    <source>
        <dbReference type="ARBA" id="ARBA00022771"/>
    </source>
</evidence>
<evidence type="ECO:0000259" key="7">
    <source>
        <dbReference type="PROSITE" id="PS51157"/>
    </source>
</evidence>
<dbReference type="AlphaFoldDB" id="A0A0L0HSX8"/>
<dbReference type="EMBL" id="KQ257451">
    <property type="protein sequence ID" value="KND04213.1"/>
    <property type="molecule type" value="Genomic_DNA"/>
</dbReference>
<dbReference type="InterPro" id="IPR001965">
    <property type="entry name" value="Znf_PHD"/>
</dbReference>
<dbReference type="GO" id="GO:0061630">
    <property type="term" value="F:ubiquitin protein ligase activity"/>
    <property type="evidence" value="ECO:0007669"/>
    <property type="project" value="InterPro"/>
</dbReference>
<dbReference type="RefSeq" id="XP_016612252.1">
    <property type="nucleotide sequence ID" value="XM_016749965.1"/>
</dbReference>
<evidence type="ECO:0000313" key="9">
    <source>
        <dbReference type="Proteomes" id="UP000053201"/>
    </source>
</evidence>
<dbReference type="SMART" id="SM00249">
    <property type="entry name" value="PHD"/>
    <property type="match status" value="1"/>
</dbReference>
<organism evidence="8 9">
    <name type="scientific">Spizellomyces punctatus (strain DAOM BR117)</name>
    <dbReference type="NCBI Taxonomy" id="645134"/>
    <lineage>
        <taxon>Eukaryota</taxon>
        <taxon>Fungi</taxon>
        <taxon>Fungi incertae sedis</taxon>
        <taxon>Chytridiomycota</taxon>
        <taxon>Chytridiomycota incertae sedis</taxon>
        <taxon>Chytridiomycetes</taxon>
        <taxon>Spizellomycetales</taxon>
        <taxon>Spizellomycetaceae</taxon>
        <taxon>Spizellomyces</taxon>
    </lineage>
</organism>
<dbReference type="CDD" id="cd15542">
    <property type="entry name" value="PHD_UBR7"/>
    <property type="match status" value="1"/>
</dbReference>
<name>A0A0L0HSX8_SPIPD</name>
<dbReference type="InterPro" id="IPR013083">
    <property type="entry name" value="Znf_RING/FYVE/PHD"/>
</dbReference>
<dbReference type="VEuPathDB" id="FungiDB:SPPG_01646"/>
<dbReference type="InParanoid" id="A0A0L0HSX8"/>
<dbReference type="CDD" id="cd19677">
    <property type="entry name" value="UBR-box_UBR7"/>
    <property type="match status" value="1"/>
</dbReference>
<dbReference type="PANTHER" id="PTHR13513:SF9">
    <property type="entry name" value="E3 UBIQUITIN-PROTEIN LIGASE UBR7-RELATED"/>
    <property type="match status" value="1"/>
</dbReference>
<dbReference type="PROSITE" id="PS51157">
    <property type="entry name" value="ZF_UBR"/>
    <property type="match status" value="1"/>
</dbReference>
<dbReference type="Proteomes" id="UP000053201">
    <property type="component" value="Unassembled WGS sequence"/>
</dbReference>
<dbReference type="Gene3D" id="3.30.40.10">
    <property type="entry name" value="Zinc/RING finger domain, C3HC4 (zinc finger)"/>
    <property type="match status" value="1"/>
</dbReference>
<keyword evidence="2 4" id="KW-0863">Zinc-finger</keyword>
<dbReference type="SMART" id="SM00396">
    <property type="entry name" value="ZnF_UBR1"/>
    <property type="match status" value="1"/>
</dbReference>
<keyword evidence="1" id="KW-0479">Metal-binding</keyword>
<evidence type="ECO:0000256" key="4">
    <source>
        <dbReference type="PROSITE-ProRule" id="PRU00146"/>
    </source>
</evidence>
<protein>
    <recommendedName>
        <fullName evidence="10">UBR-type domain-containing protein</fullName>
    </recommendedName>
</protein>
<accession>A0A0L0HSX8</accession>
<reference evidence="8 9" key="1">
    <citation type="submission" date="2009-08" db="EMBL/GenBank/DDBJ databases">
        <title>The Genome Sequence of Spizellomyces punctatus strain DAOM BR117.</title>
        <authorList>
            <consortium name="The Broad Institute Genome Sequencing Platform"/>
            <person name="Russ C."/>
            <person name="Cuomo C."/>
            <person name="Shea T."/>
            <person name="Young S.K."/>
            <person name="Zeng Q."/>
            <person name="Koehrsen M."/>
            <person name="Haas B."/>
            <person name="Borodovsky M."/>
            <person name="Guigo R."/>
            <person name="Alvarado L."/>
            <person name="Berlin A."/>
            <person name="Bochicchio J."/>
            <person name="Borenstein D."/>
            <person name="Chapman S."/>
            <person name="Chen Z."/>
            <person name="Engels R."/>
            <person name="Freedman E."/>
            <person name="Gellesch M."/>
            <person name="Goldberg J."/>
            <person name="Griggs A."/>
            <person name="Gujja S."/>
            <person name="Heiman D."/>
            <person name="Hepburn T."/>
            <person name="Howarth C."/>
            <person name="Jen D."/>
            <person name="Larson L."/>
            <person name="Lewis B."/>
            <person name="Mehta T."/>
            <person name="Park D."/>
            <person name="Pearson M."/>
            <person name="Roberts A."/>
            <person name="Saif S."/>
            <person name="Shenoy N."/>
            <person name="Sisk P."/>
            <person name="Stolte C."/>
            <person name="Sykes S."/>
            <person name="Thomson T."/>
            <person name="Walk T."/>
            <person name="White J."/>
            <person name="Yandava C."/>
            <person name="Burger G."/>
            <person name="Gray M.W."/>
            <person name="Holland P.W.H."/>
            <person name="King N."/>
            <person name="Lang F.B.F."/>
            <person name="Roger A.J."/>
            <person name="Ruiz-Trillo I."/>
            <person name="Lander E."/>
            <person name="Nusbaum C."/>
        </authorList>
    </citation>
    <scope>NUCLEOTIDE SEQUENCE [LARGE SCALE GENOMIC DNA]</scope>
    <source>
        <strain evidence="8 9">DAOM BR117</strain>
    </source>
</reference>
<feature type="domain" description="PHD-type" evidence="6">
    <location>
        <begin position="148"/>
        <end position="203"/>
    </location>
</feature>
<dbReference type="InterPro" id="IPR003126">
    <property type="entry name" value="Znf_UBR"/>
</dbReference>
<dbReference type="PROSITE" id="PS50016">
    <property type="entry name" value="ZF_PHD_2"/>
    <property type="match status" value="1"/>
</dbReference>
<dbReference type="InterPro" id="IPR019787">
    <property type="entry name" value="Znf_PHD-finger"/>
</dbReference>
<evidence type="ECO:0000256" key="1">
    <source>
        <dbReference type="ARBA" id="ARBA00022723"/>
    </source>
</evidence>
<dbReference type="eggNOG" id="KOG2752">
    <property type="taxonomic scope" value="Eukaryota"/>
</dbReference>
<dbReference type="InterPro" id="IPR047506">
    <property type="entry name" value="UBR7-like_UBR-box"/>
</dbReference>
<evidence type="ECO:0008006" key="10">
    <source>
        <dbReference type="Google" id="ProtNLM"/>
    </source>
</evidence>
<dbReference type="GeneID" id="27685297"/>
<keyword evidence="3" id="KW-0862">Zinc</keyword>
<feature type="domain" description="UBR-type" evidence="7">
    <location>
        <begin position="62"/>
        <end position="132"/>
    </location>
</feature>
<evidence type="ECO:0000256" key="3">
    <source>
        <dbReference type="ARBA" id="ARBA00022833"/>
    </source>
</evidence>
<evidence type="ECO:0000313" key="8">
    <source>
        <dbReference type="EMBL" id="KND04213.1"/>
    </source>
</evidence>
<dbReference type="Pfam" id="PF02207">
    <property type="entry name" value="zf-UBR"/>
    <property type="match status" value="1"/>
</dbReference>
<feature type="zinc finger region" description="UBR-type" evidence="5">
    <location>
        <begin position="62"/>
        <end position="132"/>
    </location>
</feature>
<dbReference type="FunCoup" id="A0A0L0HSX8">
    <property type="interactions" value="615"/>
</dbReference>
<gene>
    <name evidence="8" type="ORF">SPPG_01646</name>
</gene>
<dbReference type="GO" id="GO:0005737">
    <property type="term" value="C:cytoplasm"/>
    <property type="evidence" value="ECO:0007669"/>
    <property type="project" value="TreeGrafter"/>
</dbReference>
<dbReference type="PANTHER" id="PTHR13513">
    <property type="entry name" value="E3 UBIQUITIN-PROTEIN LIGASE UBR7"/>
    <property type="match status" value="1"/>
</dbReference>